<sequence length="253" mass="28334">MYETGKAAQIANEMKRYGIQVLGICGSRWNGSGLTKLSTGESVIYSGHPEDNHTHTEGVAIMMSPTATKALMQWEANSSRIMTARFNSKGRKVSIIQCYAPTNNADLEKKEEFYRQLQATMDNTPAGDIKILMGDMNAKLGPDNTGRELIMGREALGEMNENGELFADFCAFNELVIGGSVYKHKDIHKATWVSPDGQTKNQIDFISMLLKEVEAQPTGHKSKKRSRRWLRPLSRTRDNPNQIKSFQGNRSCR</sequence>
<name>A0AA85IZ42_TRIRE</name>
<evidence type="ECO:0008006" key="4">
    <source>
        <dbReference type="Google" id="ProtNLM"/>
    </source>
</evidence>
<reference evidence="3" key="2">
    <citation type="submission" date="2023-11" db="UniProtKB">
        <authorList>
            <consortium name="WormBaseParasite"/>
        </authorList>
    </citation>
    <scope>IDENTIFICATION</scope>
</reference>
<dbReference type="AlphaFoldDB" id="A0AA85IZ42"/>
<dbReference type="InterPro" id="IPR027124">
    <property type="entry name" value="Swc5/CFDP1/2"/>
</dbReference>
<dbReference type="Proteomes" id="UP000050795">
    <property type="component" value="Unassembled WGS sequence"/>
</dbReference>
<evidence type="ECO:0000256" key="1">
    <source>
        <dbReference type="SAM" id="MobiDB-lite"/>
    </source>
</evidence>
<feature type="region of interest" description="Disordered" evidence="1">
    <location>
        <begin position="216"/>
        <end position="253"/>
    </location>
</feature>
<reference evidence="2" key="1">
    <citation type="submission" date="2022-06" db="EMBL/GenBank/DDBJ databases">
        <authorList>
            <person name="Berger JAMES D."/>
            <person name="Berger JAMES D."/>
        </authorList>
    </citation>
    <scope>NUCLEOTIDE SEQUENCE [LARGE SCALE GENOMIC DNA]</scope>
</reference>
<dbReference type="InterPro" id="IPR036691">
    <property type="entry name" value="Endo/exonu/phosph_ase_sf"/>
</dbReference>
<dbReference type="CDD" id="cd09076">
    <property type="entry name" value="L1-EN"/>
    <property type="match status" value="1"/>
</dbReference>
<dbReference type="Gene3D" id="3.60.10.10">
    <property type="entry name" value="Endonuclease/exonuclease/phosphatase"/>
    <property type="match status" value="1"/>
</dbReference>
<dbReference type="WBParaSite" id="TREG1_117920.1">
    <property type="protein sequence ID" value="TREG1_117920.1"/>
    <property type="gene ID" value="TREG1_117920"/>
</dbReference>
<organism evidence="2 3">
    <name type="scientific">Trichobilharzia regenti</name>
    <name type="common">Nasal bird schistosome</name>
    <dbReference type="NCBI Taxonomy" id="157069"/>
    <lineage>
        <taxon>Eukaryota</taxon>
        <taxon>Metazoa</taxon>
        <taxon>Spiralia</taxon>
        <taxon>Lophotrochozoa</taxon>
        <taxon>Platyhelminthes</taxon>
        <taxon>Trematoda</taxon>
        <taxon>Digenea</taxon>
        <taxon>Strigeidida</taxon>
        <taxon>Schistosomatoidea</taxon>
        <taxon>Schistosomatidae</taxon>
        <taxon>Trichobilharzia</taxon>
    </lineage>
</organism>
<evidence type="ECO:0000313" key="2">
    <source>
        <dbReference type="Proteomes" id="UP000050795"/>
    </source>
</evidence>
<proteinExistence type="predicted"/>
<protein>
    <recommendedName>
        <fullName evidence="4">Endo/exonuclease/phosphatase domain-containing protein</fullName>
    </recommendedName>
</protein>
<dbReference type="PANTHER" id="PTHR23227">
    <property type="entry name" value="BUCENTAUR RELATED"/>
    <property type="match status" value="1"/>
</dbReference>
<accession>A0AA85IZ42</accession>
<evidence type="ECO:0000313" key="3">
    <source>
        <dbReference type="WBParaSite" id="TREG1_117920.1"/>
    </source>
</evidence>
<feature type="compositionally biased region" description="Polar residues" evidence="1">
    <location>
        <begin position="239"/>
        <end position="253"/>
    </location>
</feature>
<feature type="compositionally biased region" description="Basic residues" evidence="1">
    <location>
        <begin position="220"/>
        <end position="230"/>
    </location>
</feature>
<dbReference type="PANTHER" id="PTHR23227:SF67">
    <property type="entry name" value="CRANIOFACIAL DEVELOPMENT PROTEIN 2-LIKE"/>
    <property type="match status" value="1"/>
</dbReference>
<keyword evidence="2" id="KW-1185">Reference proteome</keyword>
<dbReference type="SUPFAM" id="SSF56219">
    <property type="entry name" value="DNase I-like"/>
    <property type="match status" value="1"/>
</dbReference>